<dbReference type="Proteomes" id="UP000070501">
    <property type="component" value="Unassembled WGS sequence"/>
</dbReference>
<feature type="chain" id="PRO_5007292959" evidence="1">
    <location>
        <begin position="19"/>
        <end position="185"/>
    </location>
</feature>
<name>A0A136IQE3_9PEZI</name>
<accession>A0A136IQE3</accession>
<evidence type="ECO:0000313" key="2">
    <source>
        <dbReference type="EMBL" id="KXJ87133.1"/>
    </source>
</evidence>
<keyword evidence="1" id="KW-0732">Signal</keyword>
<evidence type="ECO:0000313" key="3">
    <source>
        <dbReference type="Proteomes" id="UP000070501"/>
    </source>
</evidence>
<organism evidence="2 3">
    <name type="scientific">Microdochium bolleyi</name>
    <dbReference type="NCBI Taxonomy" id="196109"/>
    <lineage>
        <taxon>Eukaryota</taxon>
        <taxon>Fungi</taxon>
        <taxon>Dikarya</taxon>
        <taxon>Ascomycota</taxon>
        <taxon>Pezizomycotina</taxon>
        <taxon>Sordariomycetes</taxon>
        <taxon>Xylariomycetidae</taxon>
        <taxon>Xylariales</taxon>
        <taxon>Microdochiaceae</taxon>
        <taxon>Microdochium</taxon>
    </lineage>
</organism>
<dbReference type="AlphaFoldDB" id="A0A136IQE3"/>
<evidence type="ECO:0000256" key="1">
    <source>
        <dbReference type="SAM" id="SignalP"/>
    </source>
</evidence>
<sequence>MKLAFVSVAAALASLASADFLLVRQRKGGTGFAQAKVGYQVYPSADVFDCRNAMHWVWPPRDNASGRKWGVRIRNGGPGDLDIEMNFGHGDLHLSLQPVRIRCADHGIAAYYESRGGLLYNLEGQSVGRCAPTDGSGFFCDSANLAWVGGSGLIDCEISGVNWTTIRDARPDNIGFAYAEVDGPE</sequence>
<protein>
    <submittedName>
        <fullName evidence="2">Uncharacterized protein</fullName>
    </submittedName>
</protein>
<feature type="signal peptide" evidence="1">
    <location>
        <begin position="1"/>
        <end position="18"/>
    </location>
</feature>
<dbReference type="InParanoid" id="A0A136IQE3"/>
<proteinExistence type="predicted"/>
<gene>
    <name evidence="2" type="ORF">Micbo1qcDRAFT_179381</name>
</gene>
<reference evidence="3" key="1">
    <citation type="submission" date="2016-02" db="EMBL/GenBank/DDBJ databases">
        <title>Draft genome sequence of Microdochium bolleyi, a fungal endophyte of beachgrass.</title>
        <authorList>
            <consortium name="DOE Joint Genome Institute"/>
            <person name="David A.S."/>
            <person name="May G."/>
            <person name="Haridas S."/>
            <person name="Lim J."/>
            <person name="Wang M."/>
            <person name="Labutti K."/>
            <person name="Lipzen A."/>
            <person name="Barry K."/>
            <person name="Grigoriev I.V."/>
        </authorList>
    </citation>
    <scope>NUCLEOTIDE SEQUENCE [LARGE SCALE GENOMIC DNA]</scope>
    <source>
        <strain evidence="3">J235TASD1</strain>
    </source>
</reference>
<dbReference type="EMBL" id="KQ964264">
    <property type="protein sequence ID" value="KXJ87133.1"/>
    <property type="molecule type" value="Genomic_DNA"/>
</dbReference>
<keyword evidence="3" id="KW-1185">Reference proteome</keyword>